<dbReference type="Gene3D" id="3.40.50.1820">
    <property type="entry name" value="alpha/beta hydrolase"/>
    <property type="match status" value="1"/>
</dbReference>
<dbReference type="AlphaFoldDB" id="A0A9X9I5G2"/>
<evidence type="ECO:0008006" key="3">
    <source>
        <dbReference type="Google" id="ProtNLM"/>
    </source>
</evidence>
<dbReference type="SUPFAM" id="SSF53474">
    <property type="entry name" value="alpha/beta-Hydrolases"/>
    <property type="match status" value="1"/>
</dbReference>
<evidence type="ECO:0000313" key="1">
    <source>
        <dbReference type="EMBL" id="UTG75727.1"/>
    </source>
</evidence>
<dbReference type="InterPro" id="IPR029058">
    <property type="entry name" value="AB_hydrolase_fold"/>
</dbReference>
<accession>A0A9X9I5G2</accession>
<proteinExistence type="predicted"/>
<reference evidence="1" key="1">
    <citation type="submission" date="2021-04" db="EMBL/GenBank/DDBJ databases">
        <title>Characterizing Neisseria spp. as novel respiratory pathobionts in bronchiectasis.</title>
        <authorList>
            <person name="Li L."/>
            <person name="Mac Aogain M."/>
            <person name="Xu T."/>
            <person name="Jaggi T.K."/>
            <person name="Chan L.Y."/>
            <person name="Keir H.R."/>
            <person name="Dicker A.J."/>
            <person name="Qu J."/>
            <person name="Liu Y."/>
            <person name="Chen H.S."/>
            <person name="Koh M.S."/>
            <person name="Ong T.H."/>
            <person name="Lim A.Y.H."/>
            <person name="Abisheganaden J."/>
            <person name="Low T.B."/>
            <person name="Oliver B.G."/>
            <person name="Tan N.S."/>
            <person name="Fang M."/>
            <person name="Chalmers J.D."/>
            <person name="Chotirmall S.H."/>
        </authorList>
    </citation>
    <scope>NUCLEOTIDE SEQUENCE</scope>
    <source>
        <strain evidence="1">CG0073</strain>
    </source>
</reference>
<evidence type="ECO:0000313" key="2">
    <source>
        <dbReference type="Proteomes" id="UP001057336"/>
    </source>
</evidence>
<gene>
    <name evidence="1" type="ORF">KCG53_00830</name>
</gene>
<sequence>MKECNAEQFLIVSHSMGGLVTRAYAKQATGDSPENTKNGDKLCGIFHGVMPATGAPPFTNA</sequence>
<organism evidence="1 2">
    <name type="scientific">Neisseria subflava</name>
    <dbReference type="NCBI Taxonomy" id="28449"/>
    <lineage>
        <taxon>Bacteria</taxon>
        <taxon>Pseudomonadati</taxon>
        <taxon>Pseudomonadota</taxon>
        <taxon>Betaproteobacteria</taxon>
        <taxon>Neisseriales</taxon>
        <taxon>Neisseriaceae</taxon>
        <taxon>Neisseria</taxon>
    </lineage>
</organism>
<dbReference type="Proteomes" id="UP001057336">
    <property type="component" value="Chromosome"/>
</dbReference>
<dbReference type="EMBL" id="CP073118">
    <property type="protein sequence ID" value="UTG75727.1"/>
    <property type="molecule type" value="Genomic_DNA"/>
</dbReference>
<protein>
    <recommendedName>
        <fullName evidence="3">Alpha/beta hydrolase</fullName>
    </recommendedName>
</protein>
<name>A0A9X9I5G2_NEISU</name>